<reference evidence="1" key="2">
    <citation type="submission" date="2024-01" db="EMBL/GenBank/DDBJ databases">
        <title>Comparative genomics of Cryptococcus and Kwoniella reveals pathogenesis evolution and contrasting modes of karyotype evolution via chromosome fusion or intercentromeric recombination.</title>
        <authorList>
            <person name="Coelho M.A."/>
            <person name="David-Palma M."/>
            <person name="Shea T."/>
            <person name="Bowers K."/>
            <person name="McGinley-Smith S."/>
            <person name="Mohammad A.W."/>
            <person name="Gnirke A."/>
            <person name="Yurkov A.M."/>
            <person name="Nowrousian M."/>
            <person name="Sun S."/>
            <person name="Cuomo C.A."/>
            <person name="Heitman J."/>
        </authorList>
    </citation>
    <scope>NUCLEOTIDE SEQUENCE</scope>
    <source>
        <strain evidence="1">CBS 12478</strain>
    </source>
</reference>
<dbReference type="EMBL" id="CP144057">
    <property type="protein sequence ID" value="WWD19698.1"/>
    <property type="molecule type" value="Genomic_DNA"/>
</dbReference>
<evidence type="ECO:0000313" key="1">
    <source>
        <dbReference type="EMBL" id="WWD19698.1"/>
    </source>
</evidence>
<accession>A0A5M6C0V0</accession>
<dbReference type="KEGG" id="ksn:43588224"/>
<dbReference type="GeneID" id="43588224"/>
<dbReference type="OrthoDB" id="2563829at2759"/>
<name>A0A5M6C0V0_9TREE</name>
<organism evidence="1 2">
    <name type="scientific">Kwoniella shandongensis</name>
    <dbReference type="NCBI Taxonomy" id="1734106"/>
    <lineage>
        <taxon>Eukaryota</taxon>
        <taxon>Fungi</taxon>
        <taxon>Dikarya</taxon>
        <taxon>Basidiomycota</taxon>
        <taxon>Agaricomycotina</taxon>
        <taxon>Tremellomycetes</taxon>
        <taxon>Tremellales</taxon>
        <taxon>Cryptococcaceae</taxon>
        <taxon>Kwoniella</taxon>
    </lineage>
</organism>
<protein>
    <submittedName>
        <fullName evidence="1">Uncharacterized protein</fullName>
    </submittedName>
</protein>
<dbReference type="RefSeq" id="XP_031861695.1">
    <property type="nucleotide sequence ID" value="XM_032004093.1"/>
</dbReference>
<sequence>MPGQFLDLSDDIILNISQYLPGNQDVPLPSFTPHWENYDSEIRGEVGSSQRNLRMTCRRLRHVLRKEEWHLVVRRWTQLEKWMQSASPDLCRTVRRVRLDMKHDGKSIDAGGKWTIITDFLQTLPRLEELIIASIPICSHGLSEPSSSPDLRFPDVSYLPVLQSLSVEVKCAHCAVSLPKVFVPAAPRLRHLKVSSNTSALSADVDSGHFLDSLRTAWSDSNERREMPLETLYVRTANPSMTCFPLWKAAAKFPELRKLVVTPYKYDGKQYRSPYQLCDDVNLYATSYPNRWEFTPNVADLGEIDMDDLLDHLKDFKSLQYIDCFFTVNPGSHRPFKPMPQKGFTRSEYKRHHEEKLDIGWMLNSHSAYETQLKSAMRAFAQAFIGAIPTLQGGVLWEARELEVDLTSHNKFTWSTNVTRSGRRTAKVDNEYETITDDFASNEDGARNAAGDANLI</sequence>
<dbReference type="Proteomes" id="UP000322225">
    <property type="component" value="Chromosome 7"/>
</dbReference>
<gene>
    <name evidence="1" type="ORF">CI109_104162</name>
</gene>
<evidence type="ECO:0000313" key="2">
    <source>
        <dbReference type="Proteomes" id="UP000322225"/>
    </source>
</evidence>
<keyword evidence="2" id="KW-1185">Reference proteome</keyword>
<proteinExistence type="predicted"/>
<dbReference type="AlphaFoldDB" id="A0A5M6C0V0"/>
<reference evidence="1" key="1">
    <citation type="submission" date="2017-08" db="EMBL/GenBank/DDBJ databases">
        <authorList>
            <person name="Cuomo C."/>
            <person name="Billmyre B."/>
            <person name="Heitman J."/>
        </authorList>
    </citation>
    <scope>NUCLEOTIDE SEQUENCE</scope>
    <source>
        <strain evidence="1">CBS 12478</strain>
    </source>
</reference>